<protein>
    <submittedName>
        <fullName evidence="1">Uncharacterized protein</fullName>
    </submittedName>
</protein>
<dbReference type="EMBL" id="CP103141">
    <property type="protein sequence ID" value="UVQ75692.1"/>
    <property type="molecule type" value="Genomic_DNA"/>
</dbReference>
<dbReference type="RefSeq" id="WP_155520381.1">
    <property type="nucleotide sequence ID" value="NZ_CABMFH010000004.1"/>
</dbReference>
<evidence type="ECO:0000313" key="1">
    <source>
        <dbReference type="EMBL" id="UVQ75692.1"/>
    </source>
</evidence>
<dbReference type="GeneID" id="69587935"/>
<accession>A0ABY5TEU0</accession>
<organism evidence="1 2">
    <name type="scientific">Bacteroides faecis</name>
    <dbReference type="NCBI Taxonomy" id="674529"/>
    <lineage>
        <taxon>Bacteria</taxon>
        <taxon>Pseudomonadati</taxon>
        <taxon>Bacteroidota</taxon>
        <taxon>Bacteroidia</taxon>
        <taxon>Bacteroidales</taxon>
        <taxon>Bacteroidaceae</taxon>
        <taxon>Bacteroides</taxon>
    </lineage>
</organism>
<name>A0ABY5TEU0_9BACE</name>
<keyword evidence="2" id="KW-1185">Reference proteome</keyword>
<sequence>MIRKKIANRNEGFPQLVGLYQKAIDFPYTDENGARRPQFINLDMEEYKGVQSYLFS</sequence>
<dbReference type="Proteomes" id="UP001060104">
    <property type="component" value="Chromosome"/>
</dbReference>
<proteinExistence type="predicted"/>
<gene>
    <name evidence="1" type="ORF">NXY30_04615</name>
</gene>
<evidence type="ECO:0000313" key="2">
    <source>
        <dbReference type="Proteomes" id="UP001060104"/>
    </source>
</evidence>
<reference evidence="1" key="1">
    <citation type="submission" date="2022-08" db="EMBL/GenBank/DDBJ databases">
        <title>Genome Sequencing of Bacteroides fragilis Group Isolates with Nanopore Technology.</title>
        <authorList>
            <person name="Tisza M.J."/>
            <person name="Smith D."/>
            <person name="Dekker J.P."/>
        </authorList>
    </citation>
    <scope>NUCLEOTIDE SEQUENCE</scope>
    <source>
        <strain evidence="1">BFG-527</strain>
    </source>
</reference>